<gene>
    <name evidence="2" type="ORF">PENARI_c009G00744</name>
</gene>
<dbReference type="OrthoDB" id="4206571at2759"/>
<dbReference type="Proteomes" id="UP000177622">
    <property type="component" value="Unassembled WGS sequence"/>
</dbReference>
<sequence length="515" mass="58296">MSGNEEPLVKSTLASSAVPSGQPEPEASAPSGNGPQTSKAGRRRRAPDSKNKLPKSQHFYFVDSNSSSKEKRAHVMRHHVQEKRKQRKMSHGSAEKASDGITWPVKADAGLIADTESDASSTVAQESSDSQFSQLQIRFSNVTPPSQPRPPLHIGSPVTILDASRKDPFDSLPMEYDPEDLELADYWTSKLTYWSGQNPYLKNQIFRTAMGHPLTFKAVVLAYCARWKAQLYGMTDSLEIQRHVGQATKLIEEATSGSMQVKADELAMALAGMALHEERFGSKQKAQVHVDRAVQLMRPRTGSNVPVEAFIHYVRYIMTPEMPKINQAEQNWLLTFLRGAEDLMRLHNTPGYLLKAPHRLKAFQMESPLFSLLSSGPRPSQVPQAWRIYVVRDAQTQEVSRTAALIYITAALWYFQDSPDKTDRFLAQLCTMVRQHHLDQDPACETLLWLLLEEGYDSDLRDPERGWTTGELLRCHKQLRPDLQFQFNEILMSFLSLHTPIRGVNLFEEELQLRQ</sequence>
<evidence type="ECO:0008006" key="4">
    <source>
        <dbReference type="Google" id="ProtNLM"/>
    </source>
</evidence>
<accession>A0A1F5LHG8</accession>
<name>A0A1F5LHG8_PENAI</name>
<comment type="caution">
    <text evidence="2">The sequence shown here is derived from an EMBL/GenBank/DDBJ whole genome shotgun (WGS) entry which is preliminary data.</text>
</comment>
<dbReference type="AlphaFoldDB" id="A0A1F5LHG8"/>
<proteinExistence type="predicted"/>
<evidence type="ECO:0000313" key="3">
    <source>
        <dbReference type="Proteomes" id="UP000177622"/>
    </source>
</evidence>
<dbReference type="EMBL" id="LXJU01000009">
    <property type="protein sequence ID" value="OGE52673.1"/>
    <property type="molecule type" value="Genomic_DNA"/>
</dbReference>
<organism evidence="2 3">
    <name type="scientific">Penicillium arizonense</name>
    <dbReference type="NCBI Taxonomy" id="1835702"/>
    <lineage>
        <taxon>Eukaryota</taxon>
        <taxon>Fungi</taxon>
        <taxon>Dikarya</taxon>
        <taxon>Ascomycota</taxon>
        <taxon>Pezizomycotina</taxon>
        <taxon>Eurotiomycetes</taxon>
        <taxon>Eurotiomycetidae</taxon>
        <taxon>Eurotiales</taxon>
        <taxon>Aspergillaceae</taxon>
        <taxon>Penicillium</taxon>
    </lineage>
</organism>
<dbReference type="GeneID" id="34576456"/>
<feature type="compositionally biased region" description="Basic residues" evidence="1">
    <location>
        <begin position="71"/>
        <end position="90"/>
    </location>
</feature>
<reference evidence="2 3" key="1">
    <citation type="journal article" date="2016" name="Sci. Rep.">
        <title>Penicillium arizonense, a new, genome sequenced fungal species, reveals a high chemical diversity in secreted metabolites.</title>
        <authorList>
            <person name="Grijseels S."/>
            <person name="Nielsen J.C."/>
            <person name="Randelovic M."/>
            <person name="Nielsen J."/>
            <person name="Nielsen K.F."/>
            <person name="Workman M."/>
            <person name="Frisvad J.C."/>
        </authorList>
    </citation>
    <scope>NUCLEOTIDE SEQUENCE [LARGE SCALE GENOMIC DNA]</scope>
    <source>
        <strain evidence="2 3">CBS 141311</strain>
    </source>
</reference>
<keyword evidence="3" id="KW-1185">Reference proteome</keyword>
<protein>
    <recommendedName>
        <fullName evidence="4">Transcription factor domain-containing protein</fullName>
    </recommendedName>
</protein>
<dbReference type="RefSeq" id="XP_022488113.1">
    <property type="nucleotide sequence ID" value="XM_022631722.1"/>
</dbReference>
<feature type="compositionally biased region" description="Polar residues" evidence="1">
    <location>
        <begin position="30"/>
        <end position="39"/>
    </location>
</feature>
<feature type="region of interest" description="Disordered" evidence="1">
    <location>
        <begin position="1"/>
        <end position="102"/>
    </location>
</feature>
<dbReference type="PANTHER" id="PTHR37540">
    <property type="entry name" value="TRANSCRIPTION FACTOR (ACR-2), PUTATIVE-RELATED-RELATED"/>
    <property type="match status" value="1"/>
</dbReference>
<evidence type="ECO:0000256" key="1">
    <source>
        <dbReference type="SAM" id="MobiDB-lite"/>
    </source>
</evidence>
<dbReference type="PANTHER" id="PTHR37540:SF10">
    <property type="entry name" value="SIGMA-70 REGION 2 FAMILY PROTEIN"/>
    <property type="match status" value="1"/>
</dbReference>
<evidence type="ECO:0000313" key="2">
    <source>
        <dbReference type="EMBL" id="OGE52673.1"/>
    </source>
</evidence>